<dbReference type="SUPFAM" id="SSF103473">
    <property type="entry name" value="MFS general substrate transporter"/>
    <property type="match status" value="1"/>
</dbReference>
<dbReference type="OrthoDB" id="146345at2"/>
<dbReference type="KEGG" id="niy:FQ775_00170"/>
<keyword evidence="3 4" id="KW-0472">Membrane</keyword>
<feature type="transmembrane region" description="Helical" evidence="4">
    <location>
        <begin position="12"/>
        <end position="32"/>
    </location>
</feature>
<dbReference type="RefSeq" id="WP_146297420.1">
    <property type="nucleotide sequence ID" value="NZ_CP042301.2"/>
</dbReference>
<organism evidence="6 7">
    <name type="scientific">Nitratireductor mangrovi</name>
    <dbReference type="NCBI Taxonomy" id="2599600"/>
    <lineage>
        <taxon>Bacteria</taxon>
        <taxon>Pseudomonadati</taxon>
        <taxon>Pseudomonadota</taxon>
        <taxon>Alphaproteobacteria</taxon>
        <taxon>Hyphomicrobiales</taxon>
        <taxon>Phyllobacteriaceae</taxon>
        <taxon>Nitratireductor</taxon>
    </lineage>
</organism>
<accession>A0A5B8KTI5</accession>
<dbReference type="InterPro" id="IPR020846">
    <property type="entry name" value="MFS_dom"/>
</dbReference>
<dbReference type="InterPro" id="IPR050327">
    <property type="entry name" value="Proton-linked_MCT"/>
</dbReference>
<keyword evidence="1 4" id="KW-0812">Transmembrane</keyword>
<dbReference type="PANTHER" id="PTHR11360">
    <property type="entry name" value="MONOCARBOXYLATE TRANSPORTER"/>
    <property type="match status" value="1"/>
</dbReference>
<feature type="domain" description="Major facilitator superfamily (MFS) profile" evidence="5">
    <location>
        <begin position="15"/>
        <end position="403"/>
    </location>
</feature>
<feature type="transmembrane region" description="Helical" evidence="4">
    <location>
        <begin position="143"/>
        <end position="160"/>
    </location>
</feature>
<evidence type="ECO:0000256" key="2">
    <source>
        <dbReference type="ARBA" id="ARBA00022989"/>
    </source>
</evidence>
<keyword evidence="2 4" id="KW-1133">Transmembrane helix</keyword>
<evidence type="ECO:0000256" key="3">
    <source>
        <dbReference type="ARBA" id="ARBA00023136"/>
    </source>
</evidence>
<evidence type="ECO:0000313" key="6">
    <source>
        <dbReference type="EMBL" id="QDY98914.1"/>
    </source>
</evidence>
<dbReference type="AlphaFoldDB" id="A0A5B8KTI5"/>
<feature type="transmembrane region" description="Helical" evidence="4">
    <location>
        <begin position="224"/>
        <end position="246"/>
    </location>
</feature>
<dbReference type="EMBL" id="CP042301">
    <property type="protein sequence ID" value="QDY98914.1"/>
    <property type="molecule type" value="Genomic_DNA"/>
</dbReference>
<dbReference type="Gene3D" id="1.20.1250.20">
    <property type="entry name" value="MFS general substrate transporter like domains"/>
    <property type="match status" value="1"/>
</dbReference>
<evidence type="ECO:0000256" key="1">
    <source>
        <dbReference type="ARBA" id="ARBA00022692"/>
    </source>
</evidence>
<name>A0A5B8KTI5_9HYPH</name>
<feature type="transmembrane region" description="Helical" evidence="4">
    <location>
        <begin position="106"/>
        <end position="131"/>
    </location>
</feature>
<evidence type="ECO:0000259" key="5">
    <source>
        <dbReference type="PROSITE" id="PS50850"/>
    </source>
</evidence>
<sequence length="412" mass="43645">MASISATAQSRSTLPWLIIICGCLIAALTFGPRSAMGFFQLPMLAEKGWDRTTFGLAMAIQNLAWGLGTPVFGAIADKFGTWRVLALSGVMYATGLYLMANADSVTMLHVGGGLLVGLGVAAGSFGIVLAAFARNVAPENRSLAFGIGTAAGSAGMFFFAPLSQGLIDTYGWYDSLIVMSFMMLAIPVLAIPLRGNSRSGSVSQTEIEQSVGQALREALGHHSYLLLVSGFFVCGFQVAFITAHFPAYVADIGIEARYAVIALALIGFFNIIGSLASGFIGQRYSKPIFLAWIYIGRSVLVTAFLLLPQTPATVIVFAGIMGLLWLSTVPPTNALVAIMFGTSHLGMLGGIVFLSHQIGSFLGVWLGGYLYDIYGSYDAVWWLGVALGIFAAIVHWPIREAAVERPALAAAE</sequence>
<evidence type="ECO:0000313" key="7">
    <source>
        <dbReference type="Proteomes" id="UP000321389"/>
    </source>
</evidence>
<feature type="transmembrane region" description="Helical" evidence="4">
    <location>
        <begin position="172"/>
        <end position="193"/>
    </location>
</feature>
<feature type="transmembrane region" description="Helical" evidence="4">
    <location>
        <begin position="345"/>
        <end position="367"/>
    </location>
</feature>
<proteinExistence type="predicted"/>
<protein>
    <submittedName>
        <fullName evidence="6">MFS transporter</fullName>
    </submittedName>
</protein>
<keyword evidence="7" id="KW-1185">Reference proteome</keyword>
<dbReference type="Proteomes" id="UP000321389">
    <property type="component" value="Chromosome"/>
</dbReference>
<feature type="transmembrane region" description="Helical" evidence="4">
    <location>
        <begin position="313"/>
        <end position="338"/>
    </location>
</feature>
<feature type="transmembrane region" description="Helical" evidence="4">
    <location>
        <begin position="52"/>
        <end position="75"/>
    </location>
</feature>
<dbReference type="PROSITE" id="PS50850">
    <property type="entry name" value="MFS"/>
    <property type="match status" value="1"/>
</dbReference>
<feature type="transmembrane region" description="Helical" evidence="4">
    <location>
        <begin position="379"/>
        <end position="398"/>
    </location>
</feature>
<dbReference type="InterPro" id="IPR036259">
    <property type="entry name" value="MFS_trans_sf"/>
</dbReference>
<feature type="transmembrane region" description="Helical" evidence="4">
    <location>
        <begin position="82"/>
        <end position="100"/>
    </location>
</feature>
<evidence type="ECO:0000256" key="4">
    <source>
        <dbReference type="SAM" id="Phobius"/>
    </source>
</evidence>
<dbReference type="Pfam" id="PF07690">
    <property type="entry name" value="MFS_1"/>
    <property type="match status" value="1"/>
</dbReference>
<gene>
    <name evidence="6" type="ORF">FQ775_00170</name>
</gene>
<dbReference type="PANTHER" id="PTHR11360:SF284">
    <property type="entry name" value="EG:103B4.3 PROTEIN-RELATED"/>
    <property type="match status" value="1"/>
</dbReference>
<dbReference type="CDD" id="cd17355">
    <property type="entry name" value="MFS_YcxA_like"/>
    <property type="match status" value="1"/>
</dbReference>
<dbReference type="GO" id="GO:0022857">
    <property type="term" value="F:transmembrane transporter activity"/>
    <property type="evidence" value="ECO:0007669"/>
    <property type="project" value="InterPro"/>
</dbReference>
<feature type="transmembrane region" description="Helical" evidence="4">
    <location>
        <begin position="288"/>
        <end position="307"/>
    </location>
</feature>
<dbReference type="InterPro" id="IPR011701">
    <property type="entry name" value="MFS"/>
</dbReference>
<reference evidence="6" key="1">
    <citation type="submission" date="2020-04" db="EMBL/GenBank/DDBJ databases">
        <title>Nitratireductor sp. nov. isolated from mangrove soil.</title>
        <authorList>
            <person name="Ye Y."/>
        </authorList>
    </citation>
    <scope>NUCLEOTIDE SEQUENCE</scope>
    <source>
        <strain evidence="6">SY7</strain>
    </source>
</reference>
<feature type="transmembrane region" description="Helical" evidence="4">
    <location>
        <begin position="258"/>
        <end position="281"/>
    </location>
</feature>